<organism evidence="2">
    <name type="scientific">Desulfitobacterium hafniense</name>
    <name type="common">Desulfitobacterium frappieri</name>
    <dbReference type="NCBI Taxonomy" id="49338"/>
    <lineage>
        <taxon>Bacteria</taxon>
        <taxon>Bacillati</taxon>
        <taxon>Bacillota</taxon>
        <taxon>Clostridia</taxon>
        <taxon>Eubacteriales</taxon>
        <taxon>Desulfitobacteriaceae</taxon>
        <taxon>Desulfitobacterium</taxon>
    </lineage>
</organism>
<dbReference type="Pfam" id="PF10592">
    <property type="entry name" value="AIPR"/>
    <property type="match status" value="1"/>
</dbReference>
<sequence>MKLQPIIQAKLDKFKTSYQLADSDDILFEKFVNLTILKMHNQAAFSANADLLDDVCIGGANDTGIDGVCVKIDGRFVSSIDDIKSILEYNKNVEIEFIFIQSKHKEKFEQTAILKFLNGVKDFLDEKQYAPSNEDVKRWLDIKKFLFSDDVIACWKSQPTVRTYYVSMGTWCDDANITSVGERFKQDIALFNSYEKVYVYYIDASSLKNISDENDNSLSVNLKCIGSLPPAEIKDVSNFLIAVATADEFMKILTTKDGLFRSNLFDDNVRDYQGDTYVNLDISETLKNEPQNFSLYNNGVTIVCKTATSANGRILLESPQVVNGCQTCNSLYVAMKNGVDISEAVIFVKIIATQVDSLTNGIVKGTNRQNIVYDEAFEITKPFHKNLEDFFESMKDSSGSVTLFYERRSKQHPNIPPYKKTVFKQLIQGFVSTFLSEPHNGHIHENKLLKLYENRIFVDSQSLLPYYVSALSLNRLEAYMRRNNSTQREFKNFKMQILFIFYLQNAGKAKDINREKDIDKYANDALNAINSADSDKKFKAAIDKFVELRESWIKEKGTAYKFAIKDSREFTDFVIEKLTKSNSETVALLPVGQVVKISIDRYGQYYGFISRNPNDIFFHSEKNHHLDFEEIVGKAVNYEILPAKESWQKEQAIKVNVLE</sequence>
<name>A0A098B059_DESHA</name>
<feature type="domain" description="Abortive phage infection protein C-terminal" evidence="1">
    <location>
        <begin position="265"/>
        <end position="531"/>
    </location>
</feature>
<accession>A0A098B059</accession>
<gene>
    <name evidence="2" type="ORF">DPCES_1848</name>
</gene>
<proteinExistence type="predicted"/>
<dbReference type="AlphaFoldDB" id="A0A098B059"/>
<protein>
    <submittedName>
        <fullName evidence="2">Abortive phage infection</fullName>
    </submittedName>
</protein>
<dbReference type="PATRIC" id="fig|49338.4.peg.1989"/>
<evidence type="ECO:0000313" key="2">
    <source>
        <dbReference type="EMBL" id="CDX01735.1"/>
    </source>
</evidence>
<evidence type="ECO:0000259" key="1">
    <source>
        <dbReference type="Pfam" id="PF10592"/>
    </source>
</evidence>
<reference evidence="2" key="1">
    <citation type="submission" date="2014-07" db="EMBL/GenBank/DDBJ databases">
        <authorList>
            <person name="Hornung V.Bastian."/>
        </authorList>
    </citation>
    <scope>NUCLEOTIDE SEQUENCE</scope>
    <source>
        <strain evidence="2">PCE-S</strain>
    </source>
</reference>
<dbReference type="RefSeq" id="WP_005811771.1">
    <property type="nucleotide sequence ID" value="NZ_CABKQQ010000033.1"/>
</dbReference>
<dbReference type="EMBL" id="LK996017">
    <property type="protein sequence ID" value="CDX01735.1"/>
    <property type="molecule type" value="Genomic_DNA"/>
</dbReference>
<dbReference type="InterPro" id="IPR018891">
    <property type="entry name" value="AIPR_C"/>
</dbReference>